<keyword evidence="14" id="KW-0032">Aminotransferase</keyword>
<dbReference type="EMBL" id="JAWXYB010000018">
    <property type="protein sequence ID" value="MDX5929844.1"/>
    <property type="molecule type" value="Genomic_DNA"/>
</dbReference>
<comment type="cofactor">
    <cofactor evidence="1">
        <name>pyridoxal 5'-phosphate</name>
        <dbReference type="ChEBI" id="CHEBI:597326"/>
    </cofactor>
</comment>
<evidence type="ECO:0000313" key="15">
    <source>
        <dbReference type="Proteomes" id="UP001279553"/>
    </source>
</evidence>
<keyword evidence="14" id="KW-0808">Transferase</keyword>
<comment type="pathway">
    <text evidence="4">Amino-acid biosynthesis; L-valine biosynthesis; L-valine from pyruvate: step 4/4.</text>
</comment>
<dbReference type="Pfam" id="PF01063">
    <property type="entry name" value="Aminotran_4"/>
    <property type="match status" value="1"/>
</dbReference>
<dbReference type="GO" id="GO:0008652">
    <property type="term" value="P:amino acid biosynthetic process"/>
    <property type="evidence" value="ECO:0007669"/>
    <property type="project" value="UniProtKB-ARBA"/>
</dbReference>
<dbReference type="Proteomes" id="UP001279553">
    <property type="component" value="Unassembled WGS sequence"/>
</dbReference>
<dbReference type="GO" id="GO:0005829">
    <property type="term" value="C:cytosol"/>
    <property type="evidence" value="ECO:0007669"/>
    <property type="project" value="TreeGrafter"/>
</dbReference>
<dbReference type="InterPro" id="IPR001544">
    <property type="entry name" value="Aminotrans_IV"/>
</dbReference>
<evidence type="ECO:0000256" key="3">
    <source>
        <dbReference type="ARBA" id="ARBA00004824"/>
    </source>
</evidence>
<dbReference type="EC" id="2.6.1.42" evidence="7"/>
<keyword evidence="10" id="KW-0100">Branched-chain amino acid biosynthesis</keyword>
<keyword evidence="10" id="KW-0028">Amino-acid biosynthesis</keyword>
<evidence type="ECO:0000256" key="1">
    <source>
        <dbReference type="ARBA" id="ARBA00001933"/>
    </source>
</evidence>
<evidence type="ECO:0000256" key="13">
    <source>
        <dbReference type="ARBA" id="ARBA00049229"/>
    </source>
</evidence>
<dbReference type="CDD" id="cd01558">
    <property type="entry name" value="D-AAT_like"/>
    <property type="match status" value="1"/>
</dbReference>
<evidence type="ECO:0000256" key="4">
    <source>
        <dbReference type="ARBA" id="ARBA00004931"/>
    </source>
</evidence>
<comment type="catalytic activity">
    <reaction evidence="12">
        <text>L-isoleucine + 2-oxoglutarate = (S)-3-methyl-2-oxopentanoate + L-glutamate</text>
        <dbReference type="Rhea" id="RHEA:24801"/>
        <dbReference type="ChEBI" id="CHEBI:16810"/>
        <dbReference type="ChEBI" id="CHEBI:29985"/>
        <dbReference type="ChEBI" id="CHEBI:35146"/>
        <dbReference type="ChEBI" id="CHEBI:58045"/>
        <dbReference type="EC" id="2.6.1.42"/>
    </reaction>
</comment>
<comment type="function">
    <text evidence="2">Acts on leucine, isoleucine and valine.</text>
</comment>
<dbReference type="SUPFAM" id="SSF56752">
    <property type="entry name" value="D-aminoacid aminotransferase-like PLP-dependent enzymes"/>
    <property type="match status" value="1"/>
</dbReference>
<evidence type="ECO:0000256" key="11">
    <source>
        <dbReference type="ARBA" id="ARBA00048212"/>
    </source>
</evidence>
<evidence type="ECO:0000256" key="6">
    <source>
        <dbReference type="ARBA" id="ARBA00009320"/>
    </source>
</evidence>
<proteinExistence type="inferred from homology"/>
<comment type="pathway">
    <text evidence="3">Amino-acid biosynthesis; L-isoleucine biosynthesis; L-isoleucine from 2-oxobutanoate: step 4/4.</text>
</comment>
<gene>
    <name evidence="14" type="ORF">SIL87_03595</name>
</gene>
<comment type="catalytic activity">
    <reaction evidence="11">
        <text>L-valine + 2-oxoglutarate = 3-methyl-2-oxobutanoate + L-glutamate</text>
        <dbReference type="Rhea" id="RHEA:24813"/>
        <dbReference type="ChEBI" id="CHEBI:11851"/>
        <dbReference type="ChEBI" id="CHEBI:16810"/>
        <dbReference type="ChEBI" id="CHEBI:29985"/>
        <dbReference type="ChEBI" id="CHEBI:57762"/>
        <dbReference type="EC" id="2.6.1.42"/>
    </reaction>
</comment>
<accession>A0AAW9DLC7</accession>
<dbReference type="Gene3D" id="3.30.470.10">
    <property type="match status" value="1"/>
</dbReference>
<comment type="pathway">
    <text evidence="5">Amino-acid biosynthesis; L-leucine biosynthesis; L-leucine from 3-methyl-2-oxobutanoate: step 4/4.</text>
</comment>
<evidence type="ECO:0000313" key="14">
    <source>
        <dbReference type="EMBL" id="MDX5929844.1"/>
    </source>
</evidence>
<dbReference type="AlphaFoldDB" id="A0AAW9DLC7"/>
<evidence type="ECO:0000256" key="7">
    <source>
        <dbReference type="ARBA" id="ARBA00013053"/>
    </source>
</evidence>
<comment type="catalytic activity">
    <reaction evidence="13">
        <text>L-leucine + 2-oxoglutarate = 4-methyl-2-oxopentanoate + L-glutamate</text>
        <dbReference type="Rhea" id="RHEA:18321"/>
        <dbReference type="ChEBI" id="CHEBI:16810"/>
        <dbReference type="ChEBI" id="CHEBI:17865"/>
        <dbReference type="ChEBI" id="CHEBI:29985"/>
        <dbReference type="ChEBI" id="CHEBI:57427"/>
        <dbReference type="EC" id="2.6.1.42"/>
    </reaction>
</comment>
<evidence type="ECO:0000256" key="2">
    <source>
        <dbReference type="ARBA" id="ARBA00003109"/>
    </source>
</evidence>
<dbReference type="InterPro" id="IPR043131">
    <property type="entry name" value="BCAT-like_N"/>
</dbReference>
<dbReference type="PANTHER" id="PTHR42743">
    <property type="entry name" value="AMINO-ACID AMINOTRANSFERASE"/>
    <property type="match status" value="1"/>
</dbReference>
<dbReference type="InterPro" id="IPR036038">
    <property type="entry name" value="Aminotransferase-like"/>
</dbReference>
<dbReference type="PANTHER" id="PTHR42743:SF11">
    <property type="entry name" value="AMINODEOXYCHORISMATE LYASE"/>
    <property type="match status" value="1"/>
</dbReference>
<dbReference type="GO" id="GO:0009082">
    <property type="term" value="P:branched-chain amino acid biosynthetic process"/>
    <property type="evidence" value="ECO:0007669"/>
    <property type="project" value="UniProtKB-KW"/>
</dbReference>
<organism evidence="14 15">
    <name type="scientific">Acidiphilium acidophilum</name>
    <name type="common">Thiobacillus acidophilus</name>
    <dbReference type="NCBI Taxonomy" id="76588"/>
    <lineage>
        <taxon>Bacteria</taxon>
        <taxon>Pseudomonadati</taxon>
        <taxon>Pseudomonadota</taxon>
        <taxon>Alphaproteobacteria</taxon>
        <taxon>Acetobacterales</taxon>
        <taxon>Acidocellaceae</taxon>
        <taxon>Acidiphilium</taxon>
    </lineage>
</organism>
<dbReference type="RefSeq" id="WP_319612836.1">
    <property type="nucleotide sequence ID" value="NZ_JAWXYB010000018.1"/>
</dbReference>
<comment type="similarity">
    <text evidence="6">Belongs to the class-IV pyridoxal-phosphate-dependent aminotransferase family.</text>
</comment>
<dbReference type="Gene3D" id="3.20.10.10">
    <property type="entry name" value="D-amino Acid Aminotransferase, subunit A, domain 2"/>
    <property type="match status" value="1"/>
</dbReference>
<dbReference type="InterPro" id="IPR050571">
    <property type="entry name" value="Class-IV_PLP-Dep_Aminotrnsfr"/>
</dbReference>
<keyword evidence="15" id="KW-1185">Reference proteome</keyword>
<dbReference type="InterPro" id="IPR043132">
    <property type="entry name" value="BCAT-like_C"/>
</dbReference>
<evidence type="ECO:0000256" key="9">
    <source>
        <dbReference type="ARBA" id="ARBA00022898"/>
    </source>
</evidence>
<name>A0AAW9DLC7_ACIAO</name>
<protein>
    <recommendedName>
        <fullName evidence="8">Probable branched-chain-amino-acid aminotransferase</fullName>
        <ecNumber evidence="7">2.6.1.42</ecNumber>
    </recommendedName>
</protein>
<evidence type="ECO:0000256" key="12">
    <source>
        <dbReference type="ARBA" id="ARBA00048798"/>
    </source>
</evidence>
<dbReference type="FunFam" id="3.20.10.10:FF:000002">
    <property type="entry name" value="D-alanine aminotransferase"/>
    <property type="match status" value="1"/>
</dbReference>
<keyword evidence="9" id="KW-0663">Pyridoxal phosphate</keyword>
<dbReference type="NCBIfam" id="NF005209">
    <property type="entry name" value="PRK06680.1"/>
    <property type="match status" value="1"/>
</dbReference>
<evidence type="ECO:0000256" key="5">
    <source>
        <dbReference type="ARBA" id="ARBA00005072"/>
    </source>
</evidence>
<evidence type="ECO:0000256" key="8">
    <source>
        <dbReference type="ARBA" id="ARBA00014472"/>
    </source>
</evidence>
<dbReference type="GO" id="GO:0004084">
    <property type="term" value="F:branched-chain-amino-acid transaminase activity"/>
    <property type="evidence" value="ECO:0007669"/>
    <property type="project" value="UniProtKB-EC"/>
</dbReference>
<sequence length="314" mass="34047">MSRIAYVNGRYCAQSEASVNIEDRGYQFGDGIYEVIHIHEGRFVDTDLHLARLARSLREIAIPAPMDDAALLVVLREVVRRNRVHEGIVYMQITRGVARRDHAFPRHVRPALVITARHGAAFPRDLASWAGSAITVPDIRWGRCDVKTVNLLANCLAKQKAREAGCYEAILIDRDGMVTEGSSTTVWAVDAAGVLRTRHLDDHILPGCTRAALTTLLHEAGIGFEERGLTEAEFRAAREIFLTSATSFVKPIVRLDGAPVADGAPGPVTARLFELFARHADGPAHNTANRLAPDATGRLATDAAGRLAPAAGIG</sequence>
<reference evidence="14 15" key="1">
    <citation type="submission" date="2023-11" db="EMBL/GenBank/DDBJ databases">
        <title>MicrobeMod: A computational toolkit for identifying prokaryotic methylation and restriction-modification with nanopore sequencing.</title>
        <authorList>
            <person name="Crits-Christoph A."/>
            <person name="Kang S.C."/>
            <person name="Lee H."/>
            <person name="Ostrov N."/>
        </authorList>
    </citation>
    <scope>NUCLEOTIDE SEQUENCE [LARGE SCALE GENOMIC DNA]</scope>
    <source>
        <strain evidence="14 15">DSMZ 700</strain>
    </source>
</reference>
<comment type="caution">
    <text evidence="14">The sequence shown here is derived from an EMBL/GenBank/DDBJ whole genome shotgun (WGS) entry which is preliminary data.</text>
</comment>
<evidence type="ECO:0000256" key="10">
    <source>
        <dbReference type="ARBA" id="ARBA00023304"/>
    </source>
</evidence>